<dbReference type="InterPro" id="IPR027417">
    <property type="entry name" value="P-loop_NTPase"/>
</dbReference>
<organism evidence="7 8">
    <name type="scientific">Saccoglossus kowalevskii</name>
    <name type="common">Acorn worm</name>
    <dbReference type="NCBI Taxonomy" id="10224"/>
    <lineage>
        <taxon>Eukaryota</taxon>
        <taxon>Metazoa</taxon>
        <taxon>Hemichordata</taxon>
        <taxon>Enteropneusta</taxon>
        <taxon>Harrimaniidae</taxon>
        <taxon>Saccoglossus</taxon>
    </lineage>
</organism>
<evidence type="ECO:0000313" key="8">
    <source>
        <dbReference type="RefSeq" id="XP_002733819.2"/>
    </source>
</evidence>
<accession>A0ABM0GNF9</accession>
<evidence type="ECO:0000256" key="3">
    <source>
        <dbReference type="ARBA" id="ARBA00022679"/>
    </source>
</evidence>
<dbReference type="Proteomes" id="UP000694865">
    <property type="component" value="Unplaced"/>
</dbReference>
<dbReference type="SUPFAM" id="SSF52540">
    <property type="entry name" value="P-loop containing nucleoside triphosphate hydrolases"/>
    <property type="match status" value="1"/>
</dbReference>
<sequence length="289" mass="33101">MLLLRIISQIMQRRHSNLRFGLVLVGIILLVFYLHNGGWPCGNGYKVPEYTGRMVPKDDKITIEKNNQVYTYDRNMPLVFIGGVPRSGTTLMRAMLDAHDDVRCGEETRLVPRLLGMRQSWKRSPKEWNRLVEAGLTDSVINDALSAFILEVIAKHGEPAPRLCNKDPFTLKSMTYLRDLFPSAKYILMVRDGRATTHSIISRKVTISGFDITSYKDCLQKWNMAIENMYSQCMQVGSKYCLPVFYEQLVLHPEPQLRNILKFLDLPWDENVMHHEQAVGKPGGISLSK</sequence>
<keyword evidence="6" id="KW-1133">Transmembrane helix</keyword>
<comment type="function">
    <text evidence="5">Catalyzes the O-sulfation of tyrosine residues within acidic motifs of polypeptides, using 3'-phosphoadenylyl sulfate (PAPS) as cosubstrate.</text>
</comment>
<evidence type="ECO:0000256" key="2">
    <source>
        <dbReference type="ARBA" id="ARBA00013262"/>
    </source>
</evidence>
<evidence type="ECO:0000313" key="7">
    <source>
        <dbReference type="Proteomes" id="UP000694865"/>
    </source>
</evidence>
<evidence type="ECO:0000256" key="6">
    <source>
        <dbReference type="SAM" id="Phobius"/>
    </source>
</evidence>
<feature type="transmembrane region" description="Helical" evidence="6">
    <location>
        <begin position="20"/>
        <end position="39"/>
    </location>
</feature>
<proteinExistence type="inferred from homology"/>
<dbReference type="InterPro" id="IPR026634">
    <property type="entry name" value="TPST-like"/>
</dbReference>
<gene>
    <name evidence="8" type="primary">LOC100373767</name>
</gene>
<dbReference type="GeneID" id="100373767"/>
<comment type="similarity">
    <text evidence="1 5">Belongs to the protein sulfotransferase family.</text>
</comment>
<keyword evidence="3 5" id="KW-0808">Transferase</keyword>
<reference evidence="8" key="1">
    <citation type="submission" date="2025-08" db="UniProtKB">
        <authorList>
            <consortium name="RefSeq"/>
        </authorList>
    </citation>
    <scope>IDENTIFICATION</scope>
    <source>
        <tissue evidence="8">Testes</tissue>
    </source>
</reference>
<dbReference type="Pfam" id="PF13469">
    <property type="entry name" value="Sulfotransfer_3"/>
    <property type="match status" value="1"/>
</dbReference>
<keyword evidence="6" id="KW-0812">Transmembrane</keyword>
<dbReference type="EC" id="2.8.2.20" evidence="2 5"/>
<name>A0ABM0GNF9_SACKO</name>
<dbReference type="PANTHER" id="PTHR12788:SF10">
    <property type="entry name" value="PROTEIN-TYROSINE SULFOTRANSFERASE"/>
    <property type="match status" value="1"/>
</dbReference>
<evidence type="ECO:0000256" key="4">
    <source>
        <dbReference type="ARBA" id="ARBA00048460"/>
    </source>
</evidence>
<evidence type="ECO:0000256" key="5">
    <source>
        <dbReference type="RuleBase" id="RU365018"/>
    </source>
</evidence>
<keyword evidence="7" id="KW-1185">Reference proteome</keyword>
<evidence type="ECO:0000256" key="1">
    <source>
        <dbReference type="ARBA" id="ARBA00009988"/>
    </source>
</evidence>
<dbReference type="RefSeq" id="XP_002733819.2">
    <property type="nucleotide sequence ID" value="XM_002733773.2"/>
</dbReference>
<keyword evidence="6" id="KW-0472">Membrane</keyword>
<comment type="catalytic activity">
    <reaction evidence="4 5">
        <text>L-tyrosyl-[protein] + 3'-phosphoadenylyl sulfate = O-sulfo-L-tyrosine-[protein] + adenosine 3',5'-bisphosphate + H(+)</text>
        <dbReference type="Rhea" id="RHEA:16801"/>
        <dbReference type="Rhea" id="RHEA-COMP:10136"/>
        <dbReference type="Rhea" id="RHEA-COMP:11688"/>
        <dbReference type="ChEBI" id="CHEBI:15378"/>
        <dbReference type="ChEBI" id="CHEBI:46858"/>
        <dbReference type="ChEBI" id="CHEBI:58339"/>
        <dbReference type="ChEBI" id="CHEBI:58343"/>
        <dbReference type="ChEBI" id="CHEBI:65286"/>
        <dbReference type="EC" id="2.8.2.20"/>
    </reaction>
</comment>
<dbReference type="PANTHER" id="PTHR12788">
    <property type="entry name" value="PROTEIN-TYROSINE SULFOTRANSFERASE 2"/>
    <property type="match status" value="1"/>
</dbReference>
<dbReference type="Gene3D" id="3.40.50.300">
    <property type="entry name" value="P-loop containing nucleotide triphosphate hydrolases"/>
    <property type="match status" value="1"/>
</dbReference>
<protein>
    <recommendedName>
        <fullName evidence="2 5">Protein-tyrosine sulfotransferase</fullName>
        <ecNumber evidence="2 5">2.8.2.20</ecNumber>
    </recommendedName>
</protein>